<dbReference type="InterPro" id="IPR036584">
    <property type="entry name" value="FliS_sf"/>
</dbReference>
<sequence length="132" mass="15253">MTTNPYQKYQQTSINTATPAELTMMLYNGCLKFISIAKQAMEQGEVAKRNENMQKAQNIIQEFMVTLNQEVEISSDLLRIYDYVLRTLVDANTRNDLTALKEAESMIMDLRNTWKEMMLAQKKPQMVSSEQS</sequence>
<evidence type="ECO:0000313" key="8">
    <source>
        <dbReference type="Proteomes" id="UP000215137"/>
    </source>
</evidence>
<dbReference type="InterPro" id="IPR003713">
    <property type="entry name" value="FliS"/>
</dbReference>
<keyword evidence="7" id="KW-0282">Flagellum</keyword>
<gene>
    <name evidence="7" type="primary">fliS</name>
    <name evidence="7" type="ORF">CKF48_13585</name>
</gene>
<dbReference type="KEGG" id="bko:CKF48_13585"/>
<reference evidence="7 8" key="1">
    <citation type="submission" date="2017-08" db="EMBL/GenBank/DDBJ databases">
        <title>Complete Genome Sequence of Bacillus kochii Oregon-R-modENCODE STRAIN BDGP4, isolated from Drosophila melanogaster gut.</title>
        <authorList>
            <person name="Wan K.H."/>
            <person name="Yu C."/>
            <person name="Park S."/>
            <person name="Hammonds A.S."/>
            <person name="Booth B.W."/>
            <person name="Celniker S.E."/>
        </authorList>
    </citation>
    <scope>NUCLEOTIDE SEQUENCE [LARGE SCALE GENOMIC DNA]</scope>
    <source>
        <strain evidence="7 8">BDGP4</strain>
    </source>
</reference>
<dbReference type="NCBIfam" id="TIGR00208">
    <property type="entry name" value="fliS"/>
    <property type="match status" value="1"/>
</dbReference>
<dbReference type="Proteomes" id="UP000215137">
    <property type="component" value="Chromosome"/>
</dbReference>
<dbReference type="PANTHER" id="PTHR34773:SF1">
    <property type="entry name" value="FLAGELLAR SECRETION CHAPERONE FLIS"/>
    <property type="match status" value="1"/>
</dbReference>
<organism evidence="7 8">
    <name type="scientific">Cytobacillus kochii</name>
    <dbReference type="NCBI Taxonomy" id="859143"/>
    <lineage>
        <taxon>Bacteria</taxon>
        <taxon>Bacillati</taxon>
        <taxon>Bacillota</taxon>
        <taxon>Bacilli</taxon>
        <taxon>Bacillales</taxon>
        <taxon>Bacillaceae</taxon>
        <taxon>Cytobacillus</taxon>
    </lineage>
</organism>
<evidence type="ECO:0000256" key="5">
    <source>
        <dbReference type="ARBA" id="ARBA00023186"/>
    </source>
</evidence>
<evidence type="ECO:0000256" key="6">
    <source>
        <dbReference type="PIRNR" id="PIRNR039090"/>
    </source>
</evidence>
<dbReference type="GO" id="GO:0071973">
    <property type="term" value="P:bacterial-type flagellum-dependent cell motility"/>
    <property type="evidence" value="ECO:0007669"/>
    <property type="project" value="TreeGrafter"/>
</dbReference>
<keyword evidence="7" id="KW-0966">Cell projection</keyword>
<dbReference type="AlphaFoldDB" id="A0A248TJC4"/>
<dbReference type="OrthoDB" id="1524959at2"/>
<dbReference type="PIRSF" id="PIRSF039090">
    <property type="entry name" value="Flis"/>
    <property type="match status" value="1"/>
</dbReference>
<evidence type="ECO:0000256" key="4">
    <source>
        <dbReference type="ARBA" id="ARBA00022795"/>
    </source>
</evidence>
<evidence type="ECO:0000256" key="2">
    <source>
        <dbReference type="ARBA" id="ARBA00008787"/>
    </source>
</evidence>
<keyword evidence="8" id="KW-1185">Reference proteome</keyword>
<proteinExistence type="inferred from homology"/>
<evidence type="ECO:0000256" key="1">
    <source>
        <dbReference type="ARBA" id="ARBA00004514"/>
    </source>
</evidence>
<name>A0A248TJC4_9BACI</name>
<dbReference type="CDD" id="cd16098">
    <property type="entry name" value="FliS"/>
    <property type="match status" value="1"/>
</dbReference>
<dbReference type="Pfam" id="PF02561">
    <property type="entry name" value="FliS"/>
    <property type="match status" value="1"/>
</dbReference>
<comment type="subcellular location">
    <subcellularLocation>
        <location evidence="1 6">Cytoplasm</location>
        <location evidence="1 6">Cytosol</location>
    </subcellularLocation>
</comment>
<protein>
    <recommendedName>
        <fullName evidence="6">Flagellar secretion chaperone FliS</fullName>
    </recommendedName>
</protein>
<dbReference type="RefSeq" id="WP_095371835.1">
    <property type="nucleotide sequence ID" value="NZ_CP022983.1"/>
</dbReference>
<evidence type="ECO:0000313" key="7">
    <source>
        <dbReference type="EMBL" id="ASV68265.1"/>
    </source>
</evidence>
<dbReference type="EMBL" id="CP022983">
    <property type="protein sequence ID" value="ASV68265.1"/>
    <property type="molecule type" value="Genomic_DNA"/>
</dbReference>
<keyword evidence="4 6" id="KW-1005">Bacterial flagellum biogenesis</keyword>
<keyword evidence="7" id="KW-0969">Cilium</keyword>
<dbReference type="GO" id="GO:0005829">
    <property type="term" value="C:cytosol"/>
    <property type="evidence" value="ECO:0007669"/>
    <property type="project" value="UniProtKB-SubCell"/>
</dbReference>
<dbReference type="SUPFAM" id="SSF101116">
    <property type="entry name" value="Flagellar export chaperone FliS"/>
    <property type="match status" value="1"/>
</dbReference>
<dbReference type="GO" id="GO:0044780">
    <property type="term" value="P:bacterial-type flagellum assembly"/>
    <property type="evidence" value="ECO:0007669"/>
    <property type="project" value="InterPro"/>
</dbReference>
<comment type="similarity">
    <text evidence="2 6">Belongs to the FliS family.</text>
</comment>
<accession>A0A248TJC4</accession>
<dbReference type="PANTHER" id="PTHR34773">
    <property type="entry name" value="FLAGELLAR SECRETION CHAPERONE FLIS"/>
    <property type="match status" value="1"/>
</dbReference>
<dbReference type="Gene3D" id="1.20.120.340">
    <property type="entry name" value="Flagellar protein FliS"/>
    <property type="match status" value="1"/>
</dbReference>
<evidence type="ECO:0000256" key="3">
    <source>
        <dbReference type="ARBA" id="ARBA00022490"/>
    </source>
</evidence>
<keyword evidence="5" id="KW-0143">Chaperone</keyword>
<keyword evidence="3 6" id="KW-0963">Cytoplasm</keyword>